<gene>
    <name evidence="2" type="ORF">SAMN05444271_15510</name>
</gene>
<reference evidence="2 3" key="1">
    <citation type="submission" date="2016-10" db="EMBL/GenBank/DDBJ databases">
        <authorList>
            <person name="de Groot N.N."/>
        </authorList>
    </citation>
    <scope>NUCLEOTIDE SEQUENCE [LARGE SCALE GENOMIC DNA]</scope>
    <source>
        <strain evidence="2 3">DSM 22187</strain>
    </source>
</reference>
<dbReference type="Pfam" id="PF24349">
    <property type="entry name" value="DUF7509"/>
    <property type="match status" value="1"/>
</dbReference>
<dbReference type="AlphaFoldDB" id="A0A1H6Y5B2"/>
<name>A0A1H6Y5B2_9EURY</name>
<proteinExistence type="predicted"/>
<evidence type="ECO:0000313" key="2">
    <source>
        <dbReference type="EMBL" id="SEJ35636.1"/>
    </source>
</evidence>
<dbReference type="Proteomes" id="UP000198888">
    <property type="component" value="Unassembled WGS sequence"/>
</dbReference>
<organism evidence="2 3">
    <name type="scientific">Halohasta litchfieldiae</name>
    <dbReference type="NCBI Taxonomy" id="1073996"/>
    <lineage>
        <taxon>Archaea</taxon>
        <taxon>Methanobacteriati</taxon>
        <taxon>Methanobacteriota</taxon>
        <taxon>Stenosarchaea group</taxon>
        <taxon>Halobacteria</taxon>
        <taxon>Halobacteriales</taxon>
        <taxon>Haloferacaceae</taxon>
        <taxon>Halohasta</taxon>
    </lineage>
</organism>
<protein>
    <recommendedName>
        <fullName evidence="1">DUF7509 domain-containing protein</fullName>
    </recommendedName>
</protein>
<evidence type="ECO:0000313" key="3">
    <source>
        <dbReference type="Proteomes" id="UP000198888"/>
    </source>
</evidence>
<dbReference type="GeneID" id="43932746"/>
<dbReference type="EMBL" id="FNYR01000055">
    <property type="protein sequence ID" value="SEJ35636.1"/>
    <property type="molecule type" value="Genomic_DNA"/>
</dbReference>
<dbReference type="RefSeq" id="WP_143054203.1">
    <property type="nucleotide sequence ID" value="NZ_CP024845.1"/>
</dbReference>
<evidence type="ECO:0000259" key="1">
    <source>
        <dbReference type="Pfam" id="PF24349"/>
    </source>
</evidence>
<sequence>MFDGETNFQYNERPISDILAEQAPAPPKFSTHNDFTVYVMGPYTAFNAEVAYDDADTLKTPFQNDPLFDPHRHITNDGQGDMEQALRDFCTELRETLHCRAFIATDIDIPTHEQAKEQNKSRSDDKSVVEGMDPLAQSVAFAAHSDAVIFLFTQGGLTTGVGAETGGILGEFHLRRGNPALTHKPGQRIGLYLDESFSSATIDELPKGYEIQYDSFSTKNDLHRKVRNWFDSLDRETRDTDLPVFVPGDTYSSDTDE</sequence>
<dbReference type="InterPro" id="IPR055931">
    <property type="entry name" value="DUF7509"/>
</dbReference>
<keyword evidence="3" id="KW-1185">Reference proteome</keyword>
<accession>A0A2H4Q1F2</accession>
<dbReference type="STRING" id="1073996.SAMN05444271_15510"/>
<dbReference type="KEGG" id="hae:halTADL_1425"/>
<feature type="domain" description="DUF7509" evidence="1">
    <location>
        <begin position="17"/>
        <end position="244"/>
    </location>
</feature>
<accession>A0A1H6Y5B2</accession>
<dbReference type="OrthoDB" id="202387at2157"/>